<dbReference type="InterPro" id="IPR029054">
    <property type="entry name" value="dUTPase-like"/>
</dbReference>
<dbReference type="CDD" id="cd07557">
    <property type="entry name" value="trimeric_dUTPase"/>
    <property type="match status" value="1"/>
</dbReference>
<evidence type="ECO:0000313" key="7">
    <source>
        <dbReference type="EMBL" id="QHU27680.1"/>
    </source>
</evidence>
<dbReference type="GO" id="GO:0004170">
    <property type="term" value="F:dUTP diphosphatase activity"/>
    <property type="evidence" value="ECO:0007669"/>
    <property type="project" value="UniProtKB-EC"/>
</dbReference>
<evidence type="ECO:0000256" key="2">
    <source>
        <dbReference type="ARBA" id="ARBA00012379"/>
    </source>
</evidence>
<dbReference type="InterPro" id="IPR036157">
    <property type="entry name" value="dUTPase-like_sf"/>
</dbReference>
<organism evidence="7">
    <name type="scientific">viral metagenome</name>
    <dbReference type="NCBI Taxonomy" id="1070528"/>
    <lineage>
        <taxon>unclassified sequences</taxon>
        <taxon>metagenomes</taxon>
        <taxon>organismal metagenomes</taxon>
    </lineage>
</organism>
<reference evidence="7" key="1">
    <citation type="journal article" date="2020" name="Nature">
        <title>Giant virus diversity and host interactions through global metagenomics.</title>
        <authorList>
            <person name="Schulz F."/>
            <person name="Roux S."/>
            <person name="Paez-Espino D."/>
            <person name="Jungbluth S."/>
            <person name="Walsh D.A."/>
            <person name="Denef V.J."/>
            <person name="McMahon K.D."/>
            <person name="Konstantinidis K.T."/>
            <person name="Eloe-Fadrosh E.A."/>
            <person name="Kyrpides N.C."/>
            <person name="Woyke T."/>
        </authorList>
    </citation>
    <scope>NUCLEOTIDE SEQUENCE</scope>
    <source>
        <strain evidence="7">GVMAG-M-3300027769-26</strain>
    </source>
</reference>
<evidence type="ECO:0000256" key="3">
    <source>
        <dbReference type="ARBA" id="ARBA00022801"/>
    </source>
</evidence>
<feature type="compositionally biased region" description="Low complexity" evidence="5">
    <location>
        <begin position="371"/>
        <end position="383"/>
    </location>
</feature>
<feature type="region of interest" description="Disordered" evidence="5">
    <location>
        <begin position="353"/>
        <end position="391"/>
    </location>
</feature>
<dbReference type="GO" id="GO:0006226">
    <property type="term" value="P:dUMP biosynthetic process"/>
    <property type="evidence" value="ECO:0007669"/>
    <property type="project" value="InterPro"/>
</dbReference>
<keyword evidence="3" id="KW-0378">Hydrolase</keyword>
<accession>A0A6C0LBH2</accession>
<dbReference type="InterPro" id="IPR033704">
    <property type="entry name" value="dUTPase_trimeric"/>
</dbReference>
<dbReference type="GO" id="GO:0000287">
    <property type="term" value="F:magnesium ion binding"/>
    <property type="evidence" value="ECO:0007669"/>
    <property type="project" value="InterPro"/>
</dbReference>
<dbReference type="EC" id="3.6.1.23" evidence="2"/>
<feature type="domain" description="dUTPase-like" evidence="6">
    <location>
        <begin position="235"/>
        <end position="371"/>
    </location>
</feature>
<evidence type="ECO:0000256" key="1">
    <source>
        <dbReference type="ARBA" id="ARBA00006581"/>
    </source>
</evidence>
<proteinExistence type="inferred from homology"/>
<feature type="compositionally biased region" description="Polar residues" evidence="5">
    <location>
        <begin position="353"/>
        <end position="363"/>
    </location>
</feature>
<sequence length="391" mass="44306">MYLSSINTYEKAYILGLIVFNIKEDCSDKIIVEINFKKEKINNREYYKNIDKIIENFKKVGNVKFNCDTNTIELTISTPYIIKDIFVKHLDLYLVNTKHYDLSLFMNTIYNADKNLLNNFLKAYIEKNGEIVNNCLYIKLYNYNTLKRITEIYKIPHKVLKEDGSGSSSGGEANKGELYVLEYKNSNMIDFMGQIYVNGTDMDELHINDDLYNFLGNPEGFQNPLLKIYKADADAVVPSKNNYSDAGLDLTIIKEYKRMNSDTVLYDTGIKLEIPNGYYVEIVPRSSISRSGYMLANSVGIIDQGYTGNLYVALRKINKDCEDLVMPYKCCQIIMKKQIYPKIVIEDLVSTGADSRSDSATSRGSGGFGSTDAPATPDATAAAETKVRIKE</sequence>
<dbReference type="GO" id="GO:0046081">
    <property type="term" value="P:dUTP catabolic process"/>
    <property type="evidence" value="ECO:0007669"/>
    <property type="project" value="InterPro"/>
</dbReference>
<dbReference type="PANTHER" id="PTHR11241:SF0">
    <property type="entry name" value="DEOXYURIDINE 5'-TRIPHOSPHATE NUCLEOTIDOHYDROLASE"/>
    <property type="match status" value="1"/>
</dbReference>
<dbReference type="Gene3D" id="2.70.40.10">
    <property type="match status" value="1"/>
</dbReference>
<evidence type="ECO:0000259" key="6">
    <source>
        <dbReference type="Pfam" id="PF00692"/>
    </source>
</evidence>
<dbReference type="PANTHER" id="PTHR11241">
    <property type="entry name" value="DEOXYURIDINE 5'-TRIPHOSPHATE NUCLEOTIDOHYDROLASE"/>
    <property type="match status" value="1"/>
</dbReference>
<comment type="similarity">
    <text evidence="1">Belongs to the dUTPase family.</text>
</comment>
<dbReference type="InterPro" id="IPR008181">
    <property type="entry name" value="dUTPase"/>
</dbReference>
<dbReference type="EMBL" id="MN740460">
    <property type="protein sequence ID" value="QHU27680.1"/>
    <property type="molecule type" value="Genomic_DNA"/>
</dbReference>
<evidence type="ECO:0000256" key="5">
    <source>
        <dbReference type="SAM" id="MobiDB-lite"/>
    </source>
</evidence>
<dbReference type="AlphaFoldDB" id="A0A6C0LBH2"/>
<dbReference type="SUPFAM" id="SSF51283">
    <property type="entry name" value="dUTPase-like"/>
    <property type="match status" value="1"/>
</dbReference>
<evidence type="ECO:0000256" key="4">
    <source>
        <dbReference type="ARBA" id="ARBA00023080"/>
    </source>
</evidence>
<keyword evidence="4" id="KW-0546">Nucleotide metabolism</keyword>
<dbReference type="Pfam" id="PF00692">
    <property type="entry name" value="dUTPase"/>
    <property type="match status" value="1"/>
</dbReference>
<name>A0A6C0LBH2_9ZZZZ</name>
<protein>
    <recommendedName>
        <fullName evidence="2">dUTP diphosphatase</fullName>
        <ecNumber evidence="2">3.6.1.23</ecNumber>
    </recommendedName>
</protein>